<name>A0ABQ2N9Z1_9ACTN</name>
<dbReference type="Pfam" id="PF21922">
    <property type="entry name" value="PBP_dimer_2"/>
    <property type="match status" value="1"/>
</dbReference>
<dbReference type="InterPro" id="IPR054120">
    <property type="entry name" value="PBPA_dimer"/>
</dbReference>
<organism evidence="3 4">
    <name type="scientific">Nocardioides phosphati</name>
    <dbReference type="NCBI Taxonomy" id="1867775"/>
    <lineage>
        <taxon>Bacteria</taxon>
        <taxon>Bacillati</taxon>
        <taxon>Actinomycetota</taxon>
        <taxon>Actinomycetes</taxon>
        <taxon>Propionibacteriales</taxon>
        <taxon>Nocardioidaceae</taxon>
        <taxon>Nocardioides</taxon>
    </lineage>
</organism>
<dbReference type="SUPFAM" id="SSF56519">
    <property type="entry name" value="Penicillin binding protein dimerisation domain"/>
    <property type="match status" value="1"/>
</dbReference>
<sequence length="486" mass="51610">MNKPIRTLSLFCGLLFLVLLGNATYLQYFKADSLSKSSLNRRVIEASFARERGAILVGGEPVARSVKADDRYKWQRRYPQGPLYAHETGWFSFFSQSGIERSQNQVLSGDDPRLFARRLADLLGSGQPKGGSVELTLDPKAQQAAYDGLQALGQGIQGSVVAIEPATGRILAMVSLPSFDPNRLASHDLSRVSKADSRLEGDTAQPKLNRAIRTTLPPGSTFKLVTAAAAIENGLYDAESMVPAGAGYQLPQSSSVVHNSTGSACNPQQITLKYALEWSCNTAFAKIAVKLGNAKMKKMAEAFGFNDTALTDLPGEVQSVYPTLNEPNTALSGFGQSDVRATPLQMAMVAAGIANGGIVMTPHLVDELRSPDFDSLDKTNPTTYRRAISSATARQLTDMMVGVVEEGTAATAAIPGIRVAGKTGTAQTGRSDISNYAWFTSFAPADDPQVAVAVMIQNSQRSNGEISGGGLAGPIAKAVMEAVIGK</sequence>
<gene>
    <name evidence="3" type="ORF">GCM10011584_15070</name>
</gene>
<dbReference type="Gene3D" id="3.90.1310.10">
    <property type="entry name" value="Penicillin-binding protein 2a (Domain 2)"/>
    <property type="match status" value="1"/>
</dbReference>
<feature type="domain" description="Penicillin binding protein A dimerisation" evidence="2">
    <location>
        <begin position="52"/>
        <end position="133"/>
    </location>
</feature>
<dbReference type="InterPro" id="IPR050515">
    <property type="entry name" value="Beta-lactam/transpept"/>
</dbReference>
<dbReference type="InterPro" id="IPR012338">
    <property type="entry name" value="Beta-lactam/transpept-like"/>
</dbReference>
<dbReference type="EMBL" id="BMNI01000003">
    <property type="protein sequence ID" value="GGO88337.1"/>
    <property type="molecule type" value="Genomic_DNA"/>
</dbReference>
<dbReference type="Gene3D" id="3.40.710.10">
    <property type="entry name" value="DD-peptidase/beta-lactamase superfamily"/>
    <property type="match status" value="1"/>
</dbReference>
<evidence type="ECO:0000313" key="4">
    <source>
        <dbReference type="Proteomes" id="UP000655410"/>
    </source>
</evidence>
<dbReference type="PANTHER" id="PTHR30627:SF24">
    <property type="entry name" value="PENICILLIN-BINDING PROTEIN 4B"/>
    <property type="match status" value="1"/>
</dbReference>
<dbReference type="InterPro" id="IPR001460">
    <property type="entry name" value="PCN-bd_Tpept"/>
</dbReference>
<dbReference type="Pfam" id="PF00905">
    <property type="entry name" value="Transpeptidase"/>
    <property type="match status" value="1"/>
</dbReference>
<evidence type="ECO:0000313" key="3">
    <source>
        <dbReference type="EMBL" id="GGO88337.1"/>
    </source>
</evidence>
<dbReference type="RefSeq" id="WP_188783405.1">
    <property type="nucleotide sequence ID" value="NZ_BMNI01000003.1"/>
</dbReference>
<evidence type="ECO:0000259" key="1">
    <source>
        <dbReference type="Pfam" id="PF00905"/>
    </source>
</evidence>
<proteinExistence type="predicted"/>
<dbReference type="InterPro" id="IPR036138">
    <property type="entry name" value="PBP_dimer_sf"/>
</dbReference>
<keyword evidence="4" id="KW-1185">Reference proteome</keyword>
<evidence type="ECO:0000259" key="2">
    <source>
        <dbReference type="Pfam" id="PF21922"/>
    </source>
</evidence>
<reference evidence="4" key="1">
    <citation type="journal article" date="2019" name="Int. J. Syst. Evol. Microbiol.">
        <title>The Global Catalogue of Microorganisms (GCM) 10K type strain sequencing project: providing services to taxonomists for standard genome sequencing and annotation.</title>
        <authorList>
            <consortium name="The Broad Institute Genomics Platform"/>
            <consortium name="The Broad Institute Genome Sequencing Center for Infectious Disease"/>
            <person name="Wu L."/>
            <person name="Ma J."/>
        </authorList>
    </citation>
    <scope>NUCLEOTIDE SEQUENCE [LARGE SCALE GENOMIC DNA]</scope>
    <source>
        <strain evidence="4">CGMCC 4.7371</strain>
    </source>
</reference>
<feature type="domain" description="Penicillin-binding protein transpeptidase" evidence="1">
    <location>
        <begin position="158"/>
        <end position="481"/>
    </location>
</feature>
<dbReference type="SUPFAM" id="SSF56601">
    <property type="entry name" value="beta-lactamase/transpeptidase-like"/>
    <property type="match status" value="1"/>
</dbReference>
<dbReference type="Proteomes" id="UP000655410">
    <property type="component" value="Unassembled WGS sequence"/>
</dbReference>
<dbReference type="PANTHER" id="PTHR30627">
    <property type="entry name" value="PEPTIDOGLYCAN D,D-TRANSPEPTIDASE"/>
    <property type="match status" value="1"/>
</dbReference>
<accession>A0ABQ2N9Z1</accession>
<comment type="caution">
    <text evidence="3">The sequence shown here is derived from an EMBL/GenBank/DDBJ whole genome shotgun (WGS) entry which is preliminary data.</text>
</comment>
<protein>
    <submittedName>
        <fullName evidence="3">Penicillin-binding protein</fullName>
    </submittedName>
</protein>